<gene>
    <name evidence="3" type="ORF">N0B31_14550</name>
</gene>
<name>A0A9E7U3K5_9EURY</name>
<dbReference type="InterPro" id="IPR006626">
    <property type="entry name" value="PbH1"/>
</dbReference>
<dbReference type="EMBL" id="CP104003">
    <property type="protein sequence ID" value="UWM53355.1"/>
    <property type="molecule type" value="Genomic_DNA"/>
</dbReference>
<dbReference type="InterPro" id="IPR008719">
    <property type="entry name" value="N2O_reductase_NosL"/>
</dbReference>
<dbReference type="Pfam" id="PF05048">
    <property type="entry name" value="NosD"/>
    <property type="match status" value="1"/>
</dbReference>
<keyword evidence="4" id="KW-1185">Reference proteome</keyword>
<evidence type="ECO:0000313" key="4">
    <source>
        <dbReference type="Proteomes" id="UP001057580"/>
    </source>
</evidence>
<organism evidence="3 4">
    <name type="scientific">Salinirubellus salinus</name>
    <dbReference type="NCBI Taxonomy" id="1364945"/>
    <lineage>
        <taxon>Archaea</taxon>
        <taxon>Methanobacteriati</taxon>
        <taxon>Methanobacteriota</taxon>
        <taxon>Stenosarchaea group</taxon>
        <taxon>Halobacteria</taxon>
        <taxon>Halobacteriales</taxon>
        <taxon>Natronomonadaceae</taxon>
        <taxon>Salinirubellus</taxon>
    </lineage>
</organism>
<dbReference type="Pfam" id="PF05573">
    <property type="entry name" value="NosL"/>
    <property type="match status" value="1"/>
</dbReference>
<keyword evidence="1" id="KW-0677">Repeat</keyword>
<dbReference type="InterPro" id="IPR051550">
    <property type="entry name" value="SCF-Subunits/Alg-Epimerases"/>
</dbReference>
<dbReference type="SUPFAM" id="SSF51126">
    <property type="entry name" value="Pectin lyase-like"/>
    <property type="match status" value="1"/>
</dbReference>
<accession>A0A9E7U3K5</accession>
<dbReference type="SMART" id="SM00710">
    <property type="entry name" value="PbH1"/>
    <property type="match status" value="4"/>
</dbReference>
<evidence type="ECO:0000313" key="3">
    <source>
        <dbReference type="EMBL" id="UWM53355.1"/>
    </source>
</evidence>
<dbReference type="PANTHER" id="PTHR22990">
    <property type="entry name" value="F-BOX ONLY PROTEIN"/>
    <property type="match status" value="1"/>
</dbReference>
<dbReference type="Proteomes" id="UP001057580">
    <property type="component" value="Chromosome"/>
</dbReference>
<dbReference type="AlphaFoldDB" id="A0A9E7U3K5"/>
<reference evidence="3" key="1">
    <citation type="submission" date="2022-09" db="EMBL/GenBank/DDBJ databases">
        <title>Diverse halophilic archaea isolated from saline environments.</title>
        <authorList>
            <person name="Cui H.-L."/>
        </authorList>
    </citation>
    <scope>NUCLEOTIDE SEQUENCE</scope>
    <source>
        <strain evidence="3">ZS-35-S2</strain>
    </source>
</reference>
<dbReference type="Gene3D" id="2.160.20.10">
    <property type="entry name" value="Single-stranded right-handed beta-helix, Pectin lyase-like"/>
    <property type="match status" value="1"/>
</dbReference>
<dbReference type="InterPro" id="IPR011050">
    <property type="entry name" value="Pectin_lyase_fold/virulence"/>
</dbReference>
<sequence>MDERVRGLVLVGVALTAVLAVGAVFGMETGAGSPDPVAFEDTVTVGLTLDETYGLDDRPAVELPKVQVFYSQYEYVVGYYGVDAYVEAASQAGHEQRFGYPLAIYVTDYGDTGVELNDEGNPTVDRQPAWVRAPDAWYVVGSEARTPTAPAVPSFADRADAAAFAAEYGGSVRSWEAILDTSFDRDDATTVRDRVDRQQAWADRVVANASSHADRSVSVVVGEDVDTIQAGVDTAPANTTVLVPDGTYDETLVIDRSVTLAGEGDVVLNGDGNGSVVTVTAPDVGIRNVSIRGVGTLDRGAQELPGKATNTEYDWLTVSYAGADAGITAHLADRVSIVDVDIETPANGIILRESPGAVVRNADVTVEARGTAGYAGVMLFRSPGVVESSTLTAGRDSVYLYRAAGAVVRENAISDDVLGVHLMHTDGALLADNRIEDVEDTGIYVMTGPERNAFVGNHISGADTGAYVGGTESYVARNVFEDNDVGLRMEAGASIYEANVFAGNELGAKDAAILPTNRVFGNDFVANDRHAAAGPGPLRIWTHDGRGNYWQGGTSLVDGAHPSRAYSPTDPVDGRLHRVDGAATLARAPALEALAGLQQSVSGMQRASIRDLAPTCEPNNPDLLNRAGWADEAYACDGRPVTDE</sequence>
<proteinExistence type="predicted"/>
<protein>
    <submittedName>
        <fullName evidence="3">Right-handed parallel beta-helix repeat-containing protein</fullName>
    </submittedName>
</protein>
<dbReference type="KEGG" id="ssai:N0B31_14550"/>
<dbReference type="PANTHER" id="PTHR22990:SF15">
    <property type="entry name" value="F-BOX ONLY PROTEIN 10"/>
    <property type="match status" value="1"/>
</dbReference>
<dbReference type="Gene3D" id="3.30.70.2050">
    <property type="match status" value="1"/>
</dbReference>
<dbReference type="InterPro" id="IPR007742">
    <property type="entry name" value="NosD_dom"/>
</dbReference>
<dbReference type="GeneID" id="74943666"/>
<dbReference type="RefSeq" id="WP_260592349.1">
    <property type="nucleotide sequence ID" value="NZ_CP104003.1"/>
</dbReference>
<feature type="domain" description="Periplasmic copper-binding protein NosD beta helix" evidence="2">
    <location>
        <begin position="375"/>
        <end position="551"/>
    </location>
</feature>
<evidence type="ECO:0000259" key="2">
    <source>
        <dbReference type="Pfam" id="PF05048"/>
    </source>
</evidence>
<dbReference type="SUPFAM" id="SSF160387">
    <property type="entry name" value="NosL/MerB-like"/>
    <property type="match status" value="1"/>
</dbReference>
<dbReference type="InterPro" id="IPR012334">
    <property type="entry name" value="Pectin_lyas_fold"/>
</dbReference>
<evidence type="ECO:0000256" key="1">
    <source>
        <dbReference type="ARBA" id="ARBA00022737"/>
    </source>
</evidence>